<dbReference type="PANTHER" id="PTHR14819">
    <property type="entry name" value="GTP-BINDING"/>
    <property type="match status" value="1"/>
</dbReference>
<dbReference type="EMBL" id="CAXAMN010002614">
    <property type="protein sequence ID" value="CAK9000468.1"/>
    <property type="molecule type" value="Genomic_DNA"/>
</dbReference>
<sequence>IKVAESMLPVRMDDGSQGSLESSDAKVACRGCFSVNAVTSTILTKVSNANARLLAWRREGQPTERHFCEFCDLMLGNPHPDEMSQSVDHRVCIEELSFDILHKLISRQFHDDPGGSGNINGAVQGGQIQTRALIFHMQPYLEDLLIRRQGFRHLVDVLATVAEADDAVPNILSELTPKDLFIALLLATPSHRKRIRLATAYLSLKAPLPLVFRHPEQMPARSSTCKAKVTAAFDLLHEIACVPREGRLVIVSLGTEQVLASGKTSLLGAMGLAPVLEELDVRPSGPMHNFSCDLSCSDSDLWLLDVHGTLEDEHLRNAVLAVALWGSAVCLVHCSVNDFHSTGVPRKKLAGIIGDLESQLLINAQVVKGSGVVVLIRDVNADAFAPKRQTIESALEHLGVLAVFCVEDCRNFRSATRRAATMERLRARLEDTWKNLFPGTSCLEDLQRVHGLLMEGQVRREVHKEIGEKTFGSSELGKELTNLLDRASESSLYESLFPLTAIKRRLRSLCHDVAPKVGTRLEELRREEDLAKARAAQIAELGKEFQSASKSEAMYFFESCLSSKNPLSAIAEMGHYLDAWKLPRVQPLLRRQRELLDELTDAPVVGRVHVPREPEETGGPKTPSGAGSGPAELNEVMGQLAELDFSGDTFWTELELLALREAREDLADPVQKTSGGFSRAATCWASLLASGQPFQVLHSRPLQMAGQFLRSVLASIGAPQTPGIFVVSVIGAQSSAKSTLLNFLFGSGFAVSSGRCTRGLYASYFASDSGRPVLVLDSEGLLSLGSEGSTFDGQIAMMCMTCSHLVLVNNKGELSRQLQDLLEVCLFAMKHLRLSRLQPRLVFVLRDQHDRSRSVHEDMLKQMKNNLEEAAKTLGSPLQDLILLDGTAVFLLPSAMSSELRQGREVCWTSELFAREVLKLRADVFRWLQEDCDRRGSELPEFSSLVHWYDYAATVWETLDQFGQQLLHCRTIHEIEQRRELADVAKSAVREALDGADQAGFHERARQLVDSFVSRIHSNPTRLDLETTDLELSRALAYLRDECVGQLEELFQQKASSPRFSATAKEQARQQIRTPIEWAFENHLYTWKLHLKKASDERAMHELWVHFTKVLNRHLDNSNHRSCLSEDESRELFESEWRMYEASFLERLQSLTKTWQTLAHEVTLLFNCAVNKLHHETGALALLKEAGPQQLAQLGPDNMRMRPLLEQSNAEWESSYFHIGWWGTMKMHGLALLHAGGNLSDVTLKSGSILHSVIPRMKQIVQHALQQLKSEVHARGVLDEATAADGLRHLASVTLHELESRALADRSESVSLKRPQILHALHLALRTTCVEALEEIETEKQKKAMADLLAQKALVEEHFLLIVQANKGDVERATNFATLYHRSLSSWLDHEVTQLAADVRSQVLQQMPDPQKSVEMAFQMSFGSRSWSDVLEYVLDTNAYLEKQFLNIFHQQKRSFVGAARSRVEKRVFSAYHLLQDVVGEWARKVVCPAEKVDIATASQGRDGRTDSSRRSIKELKDFISIHAEHVPTNADLAEAHRQLAERLPATADFQIADPKLFAETLQARISDFADSREIPKRLSEQLQKALREQSLQAWSLIRGCSERCPLCGSKCDLVGEHSRHHCAHHLFPAFHGWMDRRTGLPSFHHCLSCDTREGTYECRDGVWRKLEDYLQADHPSWLPFATDSAGAGGRDVQLLRAAWVNCREPLLEYFSPMADDCATLGVLHCMCHLASASQGPEEWVKSYHEEGRALSRKDLDAAKDTIRKLRLRRWTPPE</sequence>
<reference evidence="3 4" key="1">
    <citation type="submission" date="2024-02" db="EMBL/GenBank/DDBJ databases">
        <authorList>
            <person name="Chen Y."/>
            <person name="Shah S."/>
            <person name="Dougan E. K."/>
            <person name="Thang M."/>
            <person name="Chan C."/>
        </authorList>
    </citation>
    <scope>NUCLEOTIDE SEQUENCE [LARGE SCALE GENOMIC DNA]</scope>
</reference>
<proteinExistence type="predicted"/>
<organism evidence="3 4">
    <name type="scientific">Durusdinium trenchii</name>
    <dbReference type="NCBI Taxonomy" id="1381693"/>
    <lineage>
        <taxon>Eukaryota</taxon>
        <taxon>Sar</taxon>
        <taxon>Alveolata</taxon>
        <taxon>Dinophyceae</taxon>
        <taxon>Suessiales</taxon>
        <taxon>Symbiodiniaceae</taxon>
        <taxon>Durusdinium</taxon>
    </lineage>
</organism>
<evidence type="ECO:0000313" key="3">
    <source>
        <dbReference type="EMBL" id="CAK9000468.1"/>
    </source>
</evidence>
<gene>
    <name evidence="3" type="ORF">CCMP2556_LOCUS6077</name>
</gene>
<dbReference type="InterPro" id="IPR030383">
    <property type="entry name" value="G_VLIG_dom"/>
</dbReference>
<dbReference type="SUPFAM" id="SSF52540">
    <property type="entry name" value="P-loop containing nucleoside triphosphate hydrolases"/>
    <property type="match status" value="1"/>
</dbReference>
<dbReference type="InterPro" id="IPR027417">
    <property type="entry name" value="P-loop_NTPase"/>
</dbReference>
<name>A0ABP0ID02_9DINO</name>
<accession>A0ABP0ID02</accession>
<keyword evidence="4" id="KW-1185">Reference proteome</keyword>
<protein>
    <recommendedName>
        <fullName evidence="2">VLIG-type G domain-containing protein</fullName>
    </recommendedName>
</protein>
<feature type="non-terminal residue" evidence="3">
    <location>
        <position position="1"/>
    </location>
</feature>
<feature type="region of interest" description="Disordered" evidence="1">
    <location>
        <begin position="609"/>
        <end position="631"/>
    </location>
</feature>
<comment type="caution">
    <text evidence="3">The sequence shown here is derived from an EMBL/GenBank/DDBJ whole genome shotgun (WGS) entry which is preliminary data.</text>
</comment>
<dbReference type="Gene3D" id="3.40.50.300">
    <property type="entry name" value="P-loop containing nucleotide triphosphate hydrolases"/>
    <property type="match status" value="1"/>
</dbReference>
<dbReference type="InterPro" id="IPR052986">
    <property type="entry name" value="VLIG_GTPase"/>
</dbReference>
<feature type="domain" description="VLIG-type G" evidence="2">
    <location>
        <begin position="721"/>
        <end position="852"/>
    </location>
</feature>
<dbReference type="Proteomes" id="UP001642484">
    <property type="component" value="Unassembled WGS sequence"/>
</dbReference>
<dbReference type="Pfam" id="PF25683">
    <property type="entry name" value="URGCP_GTPase"/>
    <property type="match status" value="1"/>
</dbReference>
<dbReference type="PROSITE" id="PS51717">
    <property type="entry name" value="G_VLIG"/>
    <property type="match status" value="1"/>
</dbReference>
<evidence type="ECO:0000259" key="2">
    <source>
        <dbReference type="PROSITE" id="PS51717"/>
    </source>
</evidence>
<evidence type="ECO:0000313" key="4">
    <source>
        <dbReference type="Proteomes" id="UP001642484"/>
    </source>
</evidence>
<evidence type="ECO:0000256" key="1">
    <source>
        <dbReference type="SAM" id="MobiDB-lite"/>
    </source>
</evidence>
<dbReference type="PANTHER" id="PTHR14819:SF25">
    <property type="entry name" value="CHROMOSOME UNDETERMINED SCAFFOLD_52, WHOLE GENOME SHOTGUN SEQUENCE"/>
    <property type="match status" value="1"/>
</dbReference>